<protein>
    <submittedName>
        <fullName evidence="1">Uncharacterized protein</fullName>
    </submittedName>
</protein>
<proteinExistence type="predicted"/>
<dbReference type="AlphaFoldDB" id="A0A8H3E357"/>
<gene>
    <name evidence="1" type="ORF">RDB_LOCUS93175</name>
</gene>
<accession>A0A8H3E357</accession>
<sequence length="103" mass="11199">MDADQANPTAGSCFPTPPTRSCKGGLWNRGFAYASCAMRVGHSAHGRAFRRHAHISWRVLQHSVPTQCPFPMARRLSPHVRLACVMLLCGPPCGRVAQASQCV</sequence>
<name>A0A8H3E357_9AGAM</name>
<feature type="non-terminal residue" evidence="1">
    <location>
        <position position="1"/>
    </location>
</feature>
<comment type="caution">
    <text evidence="1">The sequence shown here is derived from an EMBL/GenBank/DDBJ whole genome shotgun (WGS) entry which is preliminary data.</text>
</comment>
<dbReference type="EMBL" id="CAJNJQ010001933">
    <property type="protein sequence ID" value="CAE7155240.1"/>
    <property type="molecule type" value="Genomic_DNA"/>
</dbReference>
<dbReference type="Proteomes" id="UP000663827">
    <property type="component" value="Unassembled WGS sequence"/>
</dbReference>
<organism evidence="1 2">
    <name type="scientific">Rhizoctonia solani</name>
    <dbReference type="NCBI Taxonomy" id="456999"/>
    <lineage>
        <taxon>Eukaryota</taxon>
        <taxon>Fungi</taxon>
        <taxon>Dikarya</taxon>
        <taxon>Basidiomycota</taxon>
        <taxon>Agaricomycotina</taxon>
        <taxon>Agaricomycetes</taxon>
        <taxon>Cantharellales</taxon>
        <taxon>Ceratobasidiaceae</taxon>
        <taxon>Rhizoctonia</taxon>
    </lineage>
</organism>
<evidence type="ECO:0000313" key="2">
    <source>
        <dbReference type="Proteomes" id="UP000663827"/>
    </source>
</evidence>
<reference evidence="1" key="1">
    <citation type="submission" date="2021-01" db="EMBL/GenBank/DDBJ databases">
        <authorList>
            <person name="Kaushik A."/>
        </authorList>
    </citation>
    <scope>NUCLEOTIDE SEQUENCE</scope>
    <source>
        <strain evidence="1">AG5</strain>
    </source>
</reference>
<evidence type="ECO:0000313" key="1">
    <source>
        <dbReference type="EMBL" id="CAE7155240.1"/>
    </source>
</evidence>